<name>A0A164WUX7_9CRUS</name>
<dbReference type="Proteomes" id="UP000076858">
    <property type="component" value="Unassembled WGS sequence"/>
</dbReference>
<reference evidence="1 2" key="1">
    <citation type="submission" date="2016-03" db="EMBL/GenBank/DDBJ databases">
        <title>EvidentialGene: Evidence-directed Construction of Genes on Genomes.</title>
        <authorList>
            <person name="Gilbert D.G."/>
            <person name="Choi J.-H."/>
            <person name="Mockaitis K."/>
            <person name="Colbourne J."/>
            <person name="Pfrender M."/>
        </authorList>
    </citation>
    <scope>NUCLEOTIDE SEQUENCE [LARGE SCALE GENOMIC DNA]</scope>
    <source>
        <strain evidence="1 2">Xinb3</strain>
        <tissue evidence="1">Complete organism</tissue>
    </source>
</reference>
<accession>A0A164WUX7</accession>
<dbReference type="AlphaFoldDB" id="A0A164WUX7"/>
<keyword evidence="2" id="KW-1185">Reference proteome</keyword>
<feature type="non-terminal residue" evidence="1">
    <location>
        <position position="1"/>
    </location>
</feature>
<protein>
    <submittedName>
        <fullName evidence="1">Uncharacterized protein</fullName>
    </submittedName>
</protein>
<dbReference type="EMBL" id="LRGB01001042">
    <property type="protein sequence ID" value="KZS13601.1"/>
    <property type="molecule type" value="Genomic_DNA"/>
</dbReference>
<proteinExistence type="predicted"/>
<sequence length="84" mass="9137">CWPGFYESIDCCPAASTVGLTVNISLHDRCTPTKTKSANVWVNKQLAINKGNLVDQPALPPFNNDELAFVKNSNNTLDNDDAVT</sequence>
<evidence type="ECO:0000313" key="1">
    <source>
        <dbReference type="EMBL" id="KZS13601.1"/>
    </source>
</evidence>
<organism evidence="1 2">
    <name type="scientific">Daphnia magna</name>
    <dbReference type="NCBI Taxonomy" id="35525"/>
    <lineage>
        <taxon>Eukaryota</taxon>
        <taxon>Metazoa</taxon>
        <taxon>Ecdysozoa</taxon>
        <taxon>Arthropoda</taxon>
        <taxon>Crustacea</taxon>
        <taxon>Branchiopoda</taxon>
        <taxon>Diplostraca</taxon>
        <taxon>Cladocera</taxon>
        <taxon>Anomopoda</taxon>
        <taxon>Daphniidae</taxon>
        <taxon>Daphnia</taxon>
    </lineage>
</organism>
<evidence type="ECO:0000313" key="2">
    <source>
        <dbReference type="Proteomes" id="UP000076858"/>
    </source>
</evidence>
<gene>
    <name evidence="1" type="ORF">APZ42_021228</name>
</gene>
<comment type="caution">
    <text evidence="1">The sequence shown here is derived from an EMBL/GenBank/DDBJ whole genome shotgun (WGS) entry which is preliminary data.</text>
</comment>